<keyword evidence="5" id="KW-0648">Protein biosynthesis</keyword>
<dbReference type="PANTHER" id="PTHR10233">
    <property type="entry name" value="TRANSLATION INITIATION FACTOR EIF-2B"/>
    <property type="match status" value="1"/>
</dbReference>
<name>A0A6J2YYB6_SITOR</name>
<evidence type="ECO:0000256" key="3">
    <source>
        <dbReference type="ARBA" id="ARBA00022490"/>
    </source>
</evidence>
<feature type="compositionally biased region" description="Polar residues" evidence="10">
    <location>
        <begin position="31"/>
        <end position="40"/>
    </location>
</feature>
<gene>
    <name evidence="12" type="primary">LOC115891490</name>
</gene>
<dbReference type="InterPro" id="IPR000649">
    <property type="entry name" value="IF-2B-related"/>
</dbReference>
<feature type="region of interest" description="Disordered" evidence="10">
    <location>
        <begin position="1"/>
        <end position="136"/>
    </location>
</feature>
<evidence type="ECO:0000313" key="11">
    <source>
        <dbReference type="Proteomes" id="UP000504635"/>
    </source>
</evidence>
<accession>A0A6J2YYB6</accession>
<dbReference type="OrthoDB" id="10254737at2759"/>
<dbReference type="Proteomes" id="UP000504635">
    <property type="component" value="Unplaced"/>
</dbReference>
<sequence>MSETDVIQEKSDARQKNNKKEKKQTEKSKTDGATNKLSSTGEDKLTEKQLRKLEWEKRLAEQKTQGNVNDVKEKLSKSELKAKRREQQEAQRQAKTGKDKETVINNVITEVKQVSPDTPKSQNNKHPEEKKSPVKKSVDIKKAKPGYVQLVQHLYREPKLEYVSKVVNSKEVHPVFVKLGVQYSEKVILGSNARCLALLSAIKTLIIDLQSPAKQEFCRYMEAVLQTCTNYLQDCRPFAVSMTNALRHFKVQLTHMDKNLSDNEKRAKLIDVIELYINNDIKRAWDAICMKVNAKIVNNDVILIYGCSSLIHKILLEANKSGKKFSVIIVDSRPLLEGREMLRRLVGAKIKCTYVLINALDFVMRQATKVLLGAHALLTNGSVMSRIGTAQVALVAQACNKPVLVCCETYKFSERVQTDSFVYNEIGDSNLLLSIDTSSTASPLVSLKDNTKLSILNILYDVTPPDLVTAVVTELAILPCTSVPVVLRINANENM</sequence>
<dbReference type="CTD" id="37706"/>
<protein>
    <recommendedName>
        <fullName evidence="6">Translation initiation factor eIF2B subunit delta</fullName>
    </recommendedName>
    <alternativeName>
        <fullName evidence="7">eIF2B GDP-GTP exchange factor subunit delta</fullName>
    </alternativeName>
</protein>
<dbReference type="InParanoid" id="A0A6J2YYB6"/>
<dbReference type="Gene3D" id="3.40.50.10470">
    <property type="entry name" value="Translation initiation factor eif-2b, domain 2"/>
    <property type="match status" value="1"/>
</dbReference>
<keyword evidence="4 12" id="KW-0396">Initiation factor</keyword>
<dbReference type="InterPro" id="IPR042529">
    <property type="entry name" value="IF_2B-like_C"/>
</dbReference>
<dbReference type="KEGG" id="soy:115891490"/>
<evidence type="ECO:0000256" key="1">
    <source>
        <dbReference type="ARBA" id="ARBA00004514"/>
    </source>
</evidence>
<dbReference type="GeneID" id="115891490"/>
<dbReference type="Pfam" id="PF01008">
    <property type="entry name" value="IF-2B"/>
    <property type="match status" value="1"/>
</dbReference>
<keyword evidence="11" id="KW-1185">Reference proteome</keyword>
<dbReference type="FunCoup" id="A0A6J2YYB6">
    <property type="interactions" value="2121"/>
</dbReference>
<organism evidence="11 12">
    <name type="scientific">Sitophilus oryzae</name>
    <name type="common">Rice weevil</name>
    <name type="synonym">Curculio oryzae</name>
    <dbReference type="NCBI Taxonomy" id="7048"/>
    <lineage>
        <taxon>Eukaryota</taxon>
        <taxon>Metazoa</taxon>
        <taxon>Ecdysozoa</taxon>
        <taxon>Arthropoda</taxon>
        <taxon>Hexapoda</taxon>
        <taxon>Insecta</taxon>
        <taxon>Pterygota</taxon>
        <taxon>Neoptera</taxon>
        <taxon>Endopterygota</taxon>
        <taxon>Coleoptera</taxon>
        <taxon>Polyphaga</taxon>
        <taxon>Cucujiformia</taxon>
        <taxon>Curculionidae</taxon>
        <taxon>Dryophthorinae</taxon>
        <taxon>Sitophilus</taxon>
    </lineage>
</organism>
<dbReference type="InterPro" id="IPR037171">
    <property type="entry name" value="NagB/RpiA_transferase-like"/>
</dbReference>
<feature type="compositionally biased region" description="Basic and acidic residues" evidence="10">
    <location>
        <begin position="125"/>
        <end position="136"/>
    </location>
</feature>
<proteinExistence type="inferred from homology"/>
<keyword evidence="3" id="KW-0963">Cytoplasm</keyword>
<evidence type="ECO:0000256" key="6">
    <source>
        <dbReference type="ARBA" id="ARBA00044147"/>
    </source>
</evidence>
<evidence type="ECO:0000256" key="7">
    <source>
        <dbReference type="ARBA" id="ARBA00044356"/>
    </source>
</evidence>
<dbReference type="PANTHER" id="PTHR10233:SF14">
    <property type="entry name" value="TRANSLATION INITIATION FACTOR EIF-2B SUBUNIT DELTA"/>
    <property type="match status" value="1"/>
</dbReference>
<evidence type="ECO:0000256" key="4">
    <source>
        <dbReference type="ARBA" id="ARBA00022540"/>
    </source>
</evidence>
<evidence type="ECO:0000256" key="9">
    <source>
        <dbReference type="RuleBase" id="RU003814"/>
    </source>
</evidence>
<comment type="subunit">
    <text evidence="8">Component of the translation initiation factor 2B (eIF2B) complex which is a heterodecamer of two sets of five different subunits: alpha, beta, gamma, delta and epsilon. Subunits alpha, beta and delta comprise a regulatory subcomplex and subunits epsilon and gamma comprise a catalytic subcomplex. Within the complex, the hexameric regulatory complex resides at the center, with the two heterodimeric catalytic subcomplexes bound on opposite sides.</text>
</comment>
<feature type="compositionally biased region" description="Basic and acidic residues" evidence="10">
    <location>
        <begin position="41"/>
        <end position="61"/>
    </location>
</feature>
<dbReference type="GO" id="GO:0005829">
    <property type="term" value="C:cytosol"/>
    <property type="evidence" value="ECO:0007669"/>
    <property type="project" value="UniProtKB-SubCell"/>
</dbReference>
<evidence type="ECO:0000256" key="8">
    <source>
        <dbReference type="ARBA" id="ARBA00046432"/>
    </source>
</evidence>
<comment type="subcellular location">
    <subcellularLocation>
        <location evidence="1">Cytoplasm</location>
        <location evidence="1">Cytosol</location>
    </subcellularLocation>
</comment>
<evidence type="ECO:0000313" key="12">
    <source>
        <dbReference type="RefSeq" id="XP_030767815.1"/>
    </source>
</evidence>
<comment type="similarity">
    <text evidence="2 9">Belongs to the eIF-2B alpha/beta/delta subunits family.</text>
</comment>
<evidence type="ECO:0000256" key="2">
    <source>
        <dbReference type="ARBA" id="ARBA00007251"/>
    </source>
</evidence>
<evidence type="ECO:0000256" key="5">
    <source>
        <dbReference type="ARBA" id="ARBA00022917"/>
    </source>
</evidence>
<dbReference type="AlphaFoldDB" id="A0A6J2YYB6"/>
<dbReference type="SUPFAM" id="SSF100950">
    <property type="entry name" value="NagB/RpiA/CoA transferase-like"/>
    <property type="match status" value="1"/>
</dbReference>
<feature type="compositionally biased region" description="Polar residues" evidence="10">
    <location>
        <begin position="115"/>
        <end position="124"/>
    </location>
</feature>
<feature type="compositionally biased region" description="Basic and acidic residues" evidence="10">
    <location>
        <begin position="70"/>
        <end position="89"/>
    </location>
</feature>
<dbReference type="GO" id="GO:0003743">
    <property type="term" value="F:translation initiation factor activity"/>
    <property type="evidence" value="ECO:0007669"/>
    <property type="project" value="UniProtKB-KW"/>
</dbReference>
<reference evidence="12" key="1">
    <citation type="submission" date="2025-08" db="UniProtKB">
        <authorList>
            <consortium name="RefSeq"/>
        </authorList>
    </citation>
    <scope>IDENTIFICATION</scope>
    <source>
        <tissue evidence="12">Gonads</tissue>
    </source>
</reference>
<evidence type="ECO:0000256" key="10">
    <source>
        <dbReference type="SAM" id="MobiDB-lite"/>
    </source>
</evidence>
<dbReference type="RefSeq" id="XP_030767815.1">
    <property type="nucleotide sequence ID" value="XM_030911955.1"/>
</dbReference>